<organism evidence="13 14">
    <name type="scientific">Dimorphilus gyrociliatus</name>
    <dbReference type="NCBI Taxonomy" id="2664684"/>
    <lineage>
        <taxon>Eukaryota</taxon>
        <taxon>Metazoa</taxon>
        <taxon>Spiralia</taxon>
        <taxon>Lophotrochozoa</taxon>
        <taxon>Annelida</taxon>
        <taxon>Polychaeta</taxon>
        <taxon>Polychaeta incertae sedis</taxon>
        <taxon>Dinophilidae</taxon>
        <taxon>Dimorphilus</taxon>
    </lineage>
</organism>
<evidence type="ECO:0000256" key="6">
    <source>
        <dbReference type="ARBA" id="ARBA00022792"/>
    </source>
</evidence>
<dbReference type="InterPro" id="IPR052465">
    <property type="entry name" value="Mito_NAD+_Carrier"/>
</dbReference>
<proteinExistence type="inferred from homology"/>
<dbReference type="GO" id="GO:0005743">
    <property type="term" value="C:mitochondrial inner membrane"/>
    <property type="evidence" value="ECO:0007669"/>
    <property type="project" value="UniProtKB-SubCell"/>
</dbReference>
<gene>
    <name evidence="13" type="ORF">DGYR_LOCUS8409</name>
</gene>
<evidence type="ECO:0000256" key="8">
    <source>
        <dbReference type="ARBA" id="ARBA00023128"/>
    </source>
</evidence>
<name>A0A7I8VX46_9ANNE</name>
<evidence type="ECO:0000313" key="13">
    <source>
        <dbReference type="EMBL" id="CAD5120296.1"/>
    </source>
</evidence>
<reference evidence="13 14" key="1">
    <citation type="submission" date="2020-08" db="EMBL/GenBank/DDBJ databases">
        <authorList>
            <person name="Hejnol A."/>
        </authorList>
    </citation>
    <scope>NUCLEOTIDE SEQUENCE [LARGE SCALE GENOMIC DNA]</scope>
</reference>
<keyword evidence="6" id="KW-0999">Mitochondrion inner membrane</keyword>
<dbReference type="OrthoDB" id="2139348at2759"/>
<comment type="caution">
    <text evidence="13">The sequence shown here is derived from an EMBL/GenBank/DDBJ whole genome shotgun (WGS) entry which is preliminary data.</text>
</comment>
<evidence type="ECO:0000256" key="1">
    <source>
        <dbReference type="ARBA" id="ARBA00004448"/>
    </source>
</evidence>
<evidence type="ECO:0000256" key="7">
    <source>
        <dbReference type="ARBA" id="ARBA00022989"/>
    </source>
</evidence>
<dbReference type="GO" id="GO:0051724">
    <property type="term" value="F:NAD transmembrane transporter activity"/>
    <property type="evidence" value="ECO:0007669"/>
    <property type="project" value="TreeGrafter"/>
</dbReference>
<evidence type="ECO:0000256" key="12">
    <source>
        <dbReference type="SAM" id="Phobius"/>
    </source>
</evidence>
<dbReference type="Gene3D" id="1.50.40.10">
    <property type="entry name" value="Mitochondrial carrier domain"/>
    <property type="match status" value="1"/>
</dbReference>
<dbReference type="Proteomes" id="UP000549394">
    <property type="component" value="Unassembled WGS sequence"/>
</dbReference>
<dbReference type="PANTHER" id="PTHR46131">
    <property type="entry name" value="SD08549P"/>
    <property type="match status" value="1"/>
</dbReference>
<keyword evidence="8" id="KW-0496">Mitochondrion</keyword>
<keyword evidence="3 11" id="KW-0813">Transport</keyword>
<dbReference type="PANTHER" id="PTHR46131:SF1">
    <property type="entry name" value="SD08549P"/>
    <property type="match status" value="1"/>
</dbReference>
<evidence type="ECO:0000313" key="14">
    <source>
        <dbReference type="Proteomes" id="UP000549394"/>
    </source>
</evidence>
<comment type="subcellular location">
    <subcellularLocation>
        <location evidence="1">Mitochondrion inner membrane</location>
        <topology evidence="1">Multi-pass membrane protein</topology>
    </subcellularLocation>
</comment>
<evidence type="ECO:0000256" key="4">
    <source>
        <dbReference type="ARBA" id="ARBA00022692"/>
    </source>
</evidence>
<evidence type="ECO:0000256" key="11">
    <source>
        <dbReference type="RuleBase" id="RU000488"/>
    </source>
</evidence>
<accession>A0A7I8VX46</accession>
<keyword evidence="5" id="KW-0677">Repeat</keyword>
<comment type="similarity">
    <text evidence="2 11">Belongs to the mitochondrial carrier (TC 2.A.29) family.</text>
</comment>
<keyword evidence="4 10" id="KW-0812">Transmembrane</keyword>
<evidence type="ECO:0000256" key="5">
    <source>
        <dbReference type="ARBA" id="ARBA00022737"/>
    </source>
</evidence>
<evidence type="ECO:0000256" key="2">
    <source>
        <dbReference type="ARBA" id="ARBA00006375"/>
    </source>
</evidence>
<feature type="repeat" description="Solcar" evidence="10">
    <location>
        <begin position="12"/>
        <end position="92"/>
    </location>
</feature>
<dbReference type="PROSITE" id="PS50920">
    <property type="entry name" value="SOLCAR"/>
    <property type="match status" value="3"/>
</dbReference>
<sequence>MVKTVEKRLNRTGPFGEFICGLGAAFVNVSATFPINKIMFRQQLYGVTTQRALKQLRKEGAFYLYRGLLPPLIQKSLSLSLMFGFYERFYLITDSLNFTKSKEFKQTIAAMGAGCCEAVLTPLERVQTLLQDKAYHNRFKNTVHAMRVMHNRFGYREFYRGLVPILLRNGPSNAVFFISREHLGEFLNFKQPTSNIRAILNDFLCGAVLGAMTGTLFYPVNVIKTRMQSKLGGEFVNVRTTFRILIEERGNSLRSIYKGVHVNAVRGLLSWGIINASYEFFIKFC</sequence>
<feature type="transmembrane region" description="Helical" evidence="12">
    <location>
        <begin position="198"/>
        <end position="220"/>
    </location>
</feature>
<keyword evidence="14" id="KW-1185">Reference proteome</keyword>
<keyword evidence="9 10" id="KW-0472">Membrane</keyword>
<feature type="repeat" description="Solcar" evidence="10">
    <location>
        <begin position="197"/>
        <end position="284"/>
    </location>
</feature>
<dbReference type="InterPro" id="IPR023395">
    <property type="entry name" value="MCP_dom_sf"/>
</dbReference>
<dbReference type="InterPro" id="IPR018108">
    <property type="entry name" value="MCP_transmembrane"/>
</dbReference>
<dbReference type="Pfam" id="PF00153">
    <property type="entry name" value="Mito_carr"/>
    <property type="match status" value="3"/>
</dbReference>
<protein>
    <submittedName>
        <fullName evidence="13">Uncharacterized protein</fullName>
    </submittedName>
</protein>
<evidence type="ECO:0000256" key="3">
    <source>
        <dbReference type="ARBA" id="ARBA00022448"/>
    </source>
</evidence>
<dbReference type="SUPFAM" id="SSF103506">
    <property type="entry name" value="Mitochondrial carrier"/>
    <property type="match status" value="1"/>
</dbReference>
<evidence type="ECO:0000256" key="9">
    <source>
        <dbReference type="ARBA" id="ARBA00023136"/>
    </source>
</evidence>
<dbReference type="AlphaFoldDB" id="A0A7I8VX46"/>
<feature type="repeat" description="Solcar" evidence="10">
    <location>
        <begin position="101"/>
        <end position="186"/>
    </location>
</feature>
<evidence type="ECO:0000256" key="10">
    <source>
        <dbReference type="PROSITE-ProRule" id="PRU00282"/>
    </source>
</evidence>
<keyword evidence="7 12" id="KW-1133">Transmembrane helix</keyword>
<dbReference type="EMBL" id="CAJFCJ010000012">
    <property type="protein sequence ID" value="CAD5120296.1"/>
    <property type="molecule type" value="Genomic_DNA"/>
</dbReference>